<keyword evidence="5" id="KW-0812">Transmembrane</keyword>
<sequence length="501" mass="57822">MIYSERSAQRICLLHYTDTMLLVVIKFLLLTLLFYRSSAEKLNDRFVPRFHLYPPHGWMNDPNGFCKFGENYHLFYQYNPVTSQEPGIAHWGHAVSPDLIHWMNLPIAMYPDQPYDKSGVFSGSAIIENNTMYLLYTGNVNHPGNTPDHIQRQALASSTDGLNVTKYAGNPVIMGEEHQPNIRDPKVWKHGNTFYMVLGNSFNNNSLGRVLLYSSPDLITWKQVSVLDESDGSLGYMWECPDFFELDGKFVLLFSPQGIKSQGDKYRNLYQTGYIVGRFDYESHLFTPLTEFRELDHGHDFYATQTILDEYRRRIVIAWFDMWEQNYPERDDGFTGQMTVPRVLTLTQNYRLVQKPIKELFLARGTQLHNGKADGGYTTKLQNKAADIRVRANRLKDFTIFIESDNASVSISYDHKRGTVTLDRGGEDGVRRTKWRPDRQLQWQILVDASSIELFCGEGEVTFSSRYFPYSDVTIRLADDTVADDLTIYAMRRTVAESQDL</sequence>
<proteinExistence type="inferred from homology"/>
<feature type="domain" description="Glycosyl hydrolase family 32 C-terminal" evidence="7">
    <location>
        <begin position="381"/>
        <end position="478"/>
    </location>
</feature>
<protein>
    <recommendedName>
        <fullName evidence="4">Sucrose-6-phosphate hydrolase</fullName>
        <ecNumber evidence="4">3.2.1.26</ecNumber>
    </recommendedName>
</protein>
<dbReference type="InterPro" id="IPR013148">
    <property type="entry name" value="Glyco_hydro_32_N"/>
</dbReference>
<keyword evidence="8" id="KW-1185">Reference proteome</keyword>
<dbReference type="InterPro" id="IPR023296">
    <property type="entry name" value="Glyco_hydro_beta-prop_sf"/>
</dbReference>
<organism evidence="8 9">
    <name type="scientific">Spodoptera frugiperda</name>
    <name type="common">Fall armyworm</name>
    <dbReference type="NCBI Taxonomy" id="7108"/>
    <lineage>
        <taxon>Eukaryota</taxon>
        <taxon>Metazoa</taxon>
        <taxon>Ecdysozoa</taxon>
        <taxon>Arthropoda</taxon>
        <taxon>Hexapoda</taxon>
        <taxon>Insecta</taxon>
        <taxon>Pterygota</taxon>
        <taxon>Neoptera</taxon>
        <taxon>Endopterygota</taxon>
        <taxon>Lepidoptera</taxon>
        <taxon>Glossata</taxon>
        <taxon>Ditrysia</taxon>
        <taxon>Noctuoidea</taxon>
        <taxon>Noctuidae</taxon>
        <taxon>Amphipyrinae</taxon>
        <taxon>Spodoptera</taxon>
    </lineage>
</organism>
<keyword evidence="2 4" id="KW-0378">Hydrolase</keyword>
<dbReference type="GeneID" id="118263783"/>
<comment type="catalytic activity">
    <reaction evidence="4">
        <text>Hydrolysis of terminal non-reducing beta-D-fructofuranoside residues in beta-D-fructofuranosides.</text>
        <dbReference type="EC" id="3.2.1.26"/>
    </reaction>
</comment>
<dbReference type="AlphaFoldDB" id="A0A9R0CWQ1"/>
<dbReference type="SMART" id="SM00640">
    <property type="entry name" value="Glyco_32"/>
    <property type="match status" value="1"/>
</dbReference>
<dbReference type="GO" id="GO:0005975">
    <property type="term" value="P:carbohydrate metabolic process"/>
    <property type="evidence" value="ECO:0007669"/>
    <property type="project" value="InterPro"/>
</dbReference>
<dbReference type="NCBIfam" id="TIGR01322">
    <property type="entry name" value="scrB_fam"/>
    <property type="match status" value="1"/>
</dbReference>
<dbReference type="SUPFAM" id="SSF49899">
    <property type="entry name" value="Concanavalin A-like lectins/glucanases"/>
    <property type="match status" value="1"/>
</dbReference>
<accession>A0A9R0CWQ1</accession>
<dbReference type="PANTHER" id="PTHR43101:SF1">
    <property type="entry name" value="BETA-FRUCTOSIDASE"/>
    <property type="match status" value="1"/>
</dbReference>
<dbReference type="InterPro" id="IPR006232">
    <property type="entry name" value="Suc6P_hydrolase"/>
</dbReference>
<keyword evidence="5" id="KW-1133">Transmembrane helix</keyword>
<dbReference type="PROSITE" id="PS00609">
    <property type="entry name" value="GLYCOSYL_HYDROL_F32"/>
    <property type="match status" value="1"/>
</dbReference>
<evidence type="ECO:0000256" key="2">
    <source>
        <dbReference type="ARBA" id="ARBA00022801"/>
    </source>
</evidence>
<evidence type="ECO:0000259" key="6">
    <source>
        <dbReference type="Pfam" id="PF00251"/>
    </source>
</evidence>
<dbReference type="InterPro" id="IPR001362">
    <property type="entry name" value="Glyco_hydro_32"/>
</dbReference>
<dbReference type="RefSeq" id="XP_035431846.2">
    <property type="nucleotide sequence ID" value="XM_035575953.2"/>
</dbReference>
<dbReference type="CDD" id="cd18623">
    <property type="entry name" value="GH32_ScrB-like"/>
    <property type="match status" value="1"/>
</dbReference>
<dbReference type="GO" id="GO:0004564">
    <property type="term" value="F:beta-fructofuranosidase activity"/>
    <property type="evidence" value="ECO:0007669"/>
    <property type="project" value="UniProtKB-EC"/>
</dbReference>
<dbReference type="Gene3D" id="2.60.120.560">
    <property type="entry name" value="Exo-inulinase, domain 1"/>
    <property type="match status" value="1"/>
</dbReference>
<dbReference type="GO" id="GO:0005737">
    <property type="term" value="C:cytoplasm"/>
    <property type="evidence" value="ECO:0007669"/>
    <property type="project" value="InterPro"/>
</dbReference>
<evidence type="ECO:0000256" key="1">
    <source>
        <dbReference type="ARBA" id="ARBA00009902"/>
    </source>
</evidence>
<name>A0A9R0CWQ1_SPOFR</name>
<dbReference type="SUPFAM" id="SSF75005">
    <property type="entry name" value="Arabinanase/levansucrase/invertase"/>
    <property type="match status" value="1"/>
</dbReference>
<keyword evidence="5" id="KW-0472">Membrane</keyword>
<feature type="transmembrane region" description="Helical" evidence="5">
    <location>
        <begin position="12"/>
        <end position="35"/>
    </location>
</feature>
<comment type="similarity">
    <text evidence="1 4">Belongs to the glycosyl hydrolase 32 family.</text>
</comment>
<dbReference type="Gene3D" id="2.115.10.20">
    <property type="entry name" value="Glycosyl hydrolase domain, family 43"/>
    <property type="match status" value="1"/>
</dbReference>
<evidence type="ECO:0000256" key="4">
    <source>
        <dbReference type="RuleBase" id="RU362110"/>
    </source>
</evidence>
<evidence type="ECO:0000256" key="3">
    <source>
        <dbReference type="ARBA" id="ARBA00023295"/>
    </source>
</evidence>
<feature type="domain" description="Glycosyl hydrolase family 32 N-terminal" evidence="6">
    <location>
        <begin position="51"/>
        <end position="356"/>
    </location>
</feature>
<dbReference type="InterPro" id="IPR051214">
    <property type="entry name" value="GH32_Enzymes"/>
</dbReference>
<dbReference type="Proteomes" id="UP000829999">
    <property type="component" value="Chromosome 27"/>
</dbReference>
<dbReference type="OrthoDB" id="202537at2759"/>
<dbReference type="EC" id="3.2.1.26" evidence="4"/>
<evidence type="ECO:0000256" key="5">
    <source>
        <dbReference type="SAM" id="Phobius"/>
    </source>
</evidence>
<evidence type="ECO:0000313" key="9">
    <source>
        <dbReference type="RefSeq" id="XP_035431846.2"/>
    </source>
</evidence>
<dbReference type="InterPro" id="IPR013189">
    <property type="entry name" value="Glyco_hydro_32_C"/>
</dbReference>
<dbReference type="PANTHER" id="PTHR43101">
    <property type="entry name" value="BETA-FRUCTOSIDASE"/>
    <property type="match status" value="1"/>
</dbReference>
<dbReference type="Pfam" id="PF08244">
    <property type="entry name" value="Glyco_hydro_32C"/>
    <property type="match status" value="1"/>
</dbReference>
<gene>
    <name evidence="9" type="primary">LOC118263783</name>
</gene>
<dbReference type="InterPro" id="IPR013320">
    <property type="entry name" value="ConA-like_dom_sf"/>
</dbReference>
<dbReference type="InterPro" id="IPR018053">
    <property type="entry name" value="Glyco_hydro_32_AS"/>
</dbReference>
<dbReference type="Pfam" id="PF00251">
    <property type="entry name" value="Glyco_hydro_32N"/>
    <property type="match status" value="1"/>
</dbReference>
<keyword evidence="3 4" id="KW-0326">Glycosidase</keyword>
<evidence type="ECO:0000313" key="8">
    <source>
        <dbReference type="Proteomes" id="UP000829999"/>
    </source>
</evidence>
<evidence type="ECO:0000259" key="7">
    <source>
        <dbReference type="Pfam" id="PF08244"/>
    </source>
</evidence>
<reference evidence="9" key="1">
    <citation type="submission" date="2025-08" db="UniProtKB">
        <authorList>
            <consortium name="RefSeq"/>
        </authorList>
    </citation>
    <scope>IDENTIFICATION</scope>
    <source>
        <tissue evidence="9">Whole larval tissue</tissue>
    </source>
</reference>